<organism evidence="5 6">
    <name type="scientific">Spirosoma endbachense</name>
    <dbReference type="NCBI Taxonomy" id="2666025"/>
    <lineage>
        <taxon>Bacteria</taxon>
        <taxon>Pseudomonadati</taxon>
        <taxon>Bacteroidota</taxon>
        <taxon>Cytophagia</taxon>
        <taxon>Cytophagales</taxon>
        <taxon>Cytophagaceae</taxon>
        <taxon>Spirosoma</taxon>
    </lineage>
</organism>
<evidence type="ECO:0000313" key="5">
    <source>
        <dbReference type="EMBL" id="QHV95289.1"/>
    </source>
</evidence>
<dbReference type="Pfam" id="PF10531">
    <property type="entry name" value="SLBB"/>
    <property type="match status" value="1"/>
</dbReference>
<dbReference type="KEGG" id="senf:GJR95_09805"/>
<dbReference type="AlphaFoldDB" id="A0A6P1VUI5"/>
<evidence type="ECO:0000256" key="2">
    <source>
        <dbReference type="SAM" id="Phobius"/>
    </source>
</evidence>
<proteinExistence type="predicted"/>
<dbReference type="InterPro" id="IPR019554">
    <property type="entry name" value="Soluble_ligand-bd"/>
</dbReference>
<evidence type="ECO:0000259" key="4">
    <source>
        <dbReference type="Pfam" id="PF10531"/>
    </source>
</evidence>
<feature type="domain" description="Soluble ligand binding" evidence="4">
    <location>
        <begin position="165"/>
        <end position="211"/>
    </location>
</feature>
<dbReference type="Proteomes" id="UP000464577">
    <property type="component" value="Chromosome"/>
</dbReference>
<protein>
    <submittedName>
        <fullName evidence="5">Ligand-binding protein</fullName>
    </submittedName>
</protein>
<accession>A0A6P1VUI5</accession>
<sequence length="288" mass="31692">MSTLSTVSEWLKKFIAISVLFFLLASCATVKPVTPPPPQLEYFQSKDLTFPAYVEMAVPKISTIQKGDILGIIISSLNKESNEIMNFYNISSLPLASFSPGGESGGASSQPLGYPVDSLGNVSIPLIGKQKLDGLTIQQAEGKVKDAVEKTLKDPAVNIRFMNHKFTVLGEVGHAGIFNLLNDQTTIIEAITAAGDLTMFGKRDSIRVIRTVGNKREIGLVNLRNRDVFMSPYFYIRNDDIIYVEPTKDKALPVPQPPQQQPSLFIQRAPIYLSLATTLISLVYLLTR</sequence>
<evidence type="ECO:0000259" key="3">
    <source>
        <dbReference type="Pfam" id="PF02563"/>
    </source>
</evidence>
<dbReference type="Gene3D" id="3.10.560.10">
    <property type="entry name" value="Outer membrane lipoprotein wza domain like"/>
    <property type="match status" value="1"/>
</dbReference>
<feature type="domain" description="Polysaccharide export protein N-terminal" evidence="3">
    <location>
        <begin position="63"/>
        <end position="160"/>
    </location>
</feature>
<keyword evidence="2" id="KW-0472">Membrane</keyword>
<gene>
    <name evidence="5" type="ORF">GJR95_09805</name>
</gene>
<dbReference type="InterPro" id="IPR003715">
    <property type="entry name" value="Poly_export_N"/>
</dbReference>
<keyword evidence="2" id="KW-1133">Transmembrane helix</keyword>
<dbReference type="EMBL" id="CP045997">
    <property type="protein sequence ID" value="QHV95289.1"/>
    <property type="molecule type" value="Genomic_DNA"/>
</dbReference>
<dbReference type="PANTHER" id="PTHR33619">
    <property type="entry name" value="POLYSACCHARIDE EXPORT PROTEIN GFCE-RELATED"/>
    <property type="match status" value="1"/>
</dbReference>
<dbReference type="Pfam" id="PF02563">
    <property type="entry name" value="Poly_export"/>
    <property type="match status" value="1"/>
</dbReference>
<dbReference type="RefSeq" id="WP_162385700.1">
    <property type="nucleotide sequence ID" value="NZ_CP045997.1"/>
</dbReference>
<dbReference type="InterPro" id="IPR049712">
    <property type="entry name" value="Poly_export"/>
</dbReference>
<evidence type="ECO:0000313" key="6">
    <source>
        <dbReference type="Proteomes" id="UP000464577"/>
    </source>
</evidence>
<evidence type="ECO:0000256" key="1">
    <source>
        <dbReference type="ARBA" id="ARBA00022729"/>
    </source>
</evidence>
<dbReference type="GO" id="GO:0015159">
    <property type="term" value="F:polysaccharide transmembrane transporter activity"/>
    <property type="evidence" value="ECO:0007669"/>
    <property type="project" value="InterPro"/>
</dbReference>
<keyword evidence="6" id="KW-1185">Reference proteome</keyword>
<dbReference type="PANTHER" id="PTHR33619:SF3">
    <property type="entry name" value="POLYSACCHARIDE EXPORT PROTEIN GFCE-RELATED"/>
    <property type="match status" value="1"/>
</dbReference>
<reference evidence="5 6" key="1">
    <citation type="submission" date="2019-11" db="EMBL/GenBank/DDBJ databases">
        <title>Spirosoma endbachense sp. nov., isolated from a natural salt meadow.</title>
        <authorList>
            <person name="Rojas J."/>
            <person name="Ambika Manirajan B."/>
            <person name="Ratering S."/>
            <person name="Suarez C."/>
            <person name="Geissler-Plaum R."/>
            <person name="Schnell S."/>
        </authorList>
    </citation>
    <scope>NUCLEOTIDE SEQUENCE [LARGE SCALE GENOMIC DNA]</scope>
    <source>
        <strain evidence="5 6">I-24</strain>
    </source>
</reference>
<feature type="transmembrane region" description="Helical" evidence="2">
    <location>
        <begin position="269"/>
        <end position="287"/>
    </location>
</feature>
<keyword evidence="1" id="KW-0732">Signal</keyword>
<keyword evidence="2" id="KW-0812">Transmembrane</keyword>
<name>A0A6P1VUI5_9BACT</name>